<organism evidence="3 4">
    <name type="scientific">Euplotes crassus</name>
    <dbReference type="NCBI Taxonomy" id="5936"/>
    <lineage>
        <taxon>Eukaryota</taxon>
        <taxon>Sar</taxon>
        <taxon>Alveolata</taxon>
        <taxon>Ciliophora</taxon>
        <taxon>Intramacronucleata</taxon>
        <taxon>Spirotrichea</taxon>
        <taxon>Hypotrichia</taxon>
        <taxon>Euplotida</taxon>
        <taxon>Euplotidae</taxon>
        <taxon>Moneuplotes</taxon>
    </lineage>
</organism>
<keyword evidence="4" id="KW-1185">Reference proteome</keyword>
<dbReference type="Pfam" id="PF01852">
    <property type="entry name" value="START"/>
    <property type="match status" value="1"/>
</dbReference>
<feature type="compositionally biased region" description="Basic and acidic residues" evidence="1">
    <location>
        <begin position="43"/>
        <end position="54"/>
    </location>
</feature>
<evidence type="ECO:0000313" key="4">
    <source>
        <dbReference type="Proteomes" id="UP001295684"/>
    </source>
</evidence>
<dbReference type="AlphaFoldDB" id="A0AAD1XD66"/>
<dbReference type="Proteomes" id="UP001295684">
    <property type="component" value="Unassembled WGS sequence"/>
</dbReference>
<protein>
    <recommendedName>
        <fullName evidence="2">START domain-containing protein</fullName>
    </recommendedName>
</protein>
<proteinExistence type="predicted"/>
<reference evidence="3" key="1">
    <citation type="submission" date="2023-07" db="EMBL/GenBank/DDBJ databases">
        <authorList>
            <consortium name="AG Swart"/>
            <person name="Singh M."/>
            <person name="Singh A."/>
            <person name="Seah K."/>
            <person name="Emmerich C."/>
        </authorList>
    </citation>
    <scope>NUCLEOTIDE SEQUENCE</scope>
    <source>
        <strain evidence="3">DP1</strain>
    </source>
</reference>
<feature type="compositionally biased region" description="Basic and acidic residues" evidence="1">
    <location>
        <begin position="76"/>
        <end position="97"/>
    </location>
</feature>
<comment type="caution">
    <text evidence="3">The sequence shown here is derived from an EMBL/GenBank/DDBJ whole genome shotgun (WGS) entry which is preliminary data.</text>
</comment>
<evidence type="ECO:0000256" key="1">
    <source>
        <dbReference type="SAM" id="MobiDB-lite"/>
    </source>
</evidence>
<dbReference type="InterPro" id="IPR002913">
    <property type="entry name" value="START_lipid-bd_dom"/>
</dbReference>
<sequence>MGSACCVPDREQRKGHLIDEEMNGLGTRLRKTSSKASLSLCSVEREKPGKDGSHILETQSASRMASGLSETVSKQKPSDKKLSSKISEKDKKDEDRSQMFSSSQAYNTRMTIHRNTPISHDFPFSPQKYQEGGEGRLTVYNHIKESNLIEKVDISSNRPKIKYSEAYTHKSGDTLDRFEDLPDLDQSLKNFYEADACFNADHVYDLLSKYEMSNKDEDWEQHLDEEDYKAWTSITGPILSFKHPLLYSEMKFDGSTDMEKLCEIMTDYEQALRWKPHLQYVKVHDKFCQNGIIVQSEYSKVDYEIGPRDFVEKQIVMNSFDAEEKPITIIFCSSIPSDIYPSPEKVKRCETLLSLTILGEDGHGSALVKNYMLVDSKIALYSRMLLLKHLPKKIEIIHQSIKKLLDE</sequence>
<dbReference type="GO" id="GO:0008289">
    <property type="term" value="F:lipid binding"/>
    <property type="evidence" value="ECO:0007669"/>
    <property type="project" value="InterPro"/>
</dbReference>
<feature type="region of interest" description="Disordered" evidence="1">
    <location>
        <begin position="1"/>
        <end position="106"/>
    </location>
</feature>
<evidence type="ECO:0000259" key="2">
    <source>
        <dbReference type="Pfam" id="PF01852"/>
    </source>
</evidence>
<dbReference type="EMBL" id="CAMPGE010011206">
    <property type="protein sequence ID" value="CAI2370045.1"/>
    <property type="molecule type" value="Genomic_DNA"/>
</dbReference>
<dbReference type="Gene3D" id="3.30.530.20">
    <property type="match status" value="1"/>
</dbReference>
<name>A0AAD1XD66_EUPCR</name>
<gene>
    <name evidence="3" type="ORF">ECRASSUSDP1_LOCUS11353</name>
</gene>
<feature type="compositionally biased region" description="Basic and acidic residues" evidence="1">
    <location>
        <begin position="8"/>
        <end position="19"/>
    </location>
</feature>
<feature type="compositionally biased region" description="Polar residues" evidence="1">
    <location>
        <begin position="56"/>
        <end position="75"/>
    </location>
</feature>
<accession>A0AAD1XD66</accession>
<feature type="domain" description="START" evidence="2">
    <location>
        <begin position="212"/>
        <end position="377"/>
    </location>
</feature>
<evidence type="ECO:0000313" key="3">
    <source>
        <dbReference type="EMBL" id="CAI2370045.1"/>
    </source>
</evidence>
<dbReference type="InterPro" id="IPR023393">
    <property type="entry name" value="START-like_dom_sf"/>
</dbReference>
<dbReference type="SUPFAM" id="SSF55961">
    <property type="entry name" value="Bet v1-like"/>
    <property type="match status" value="1"/>
</dbReference>